<dbReference type="Proteomes" id="UP000677054">
    <property type="component" value="Unassembled WGS sequence"/>
</dbReference>
<protein>
    <recommendedName>
        <fullName evidence="11">Sulfite oxidase</fullName>
        <ecNumber evidence="5">1.8.3.1</ecNumber>
    </recommendedName>
</protein>
<dbReference type="PANTHER" id="PTHR19372">
    <property type="entry name" value="SULFITE REDUCTASE"/>
    <property type="match status" value="1"/>
</dbReference>
<comment type="pathway">
    <text evidence="3">Energy metabolism; sulfur metabolism.</text>
</comment>
<comment type="subunit">
    <text evidence="4">Homodimer.</text>
</comment>
<evidence type="ECO:0000313" key="15">
    <source>
        <dbReference type="Proteomes" id="UP000677054"/>
    </source>
</evidence>
<evidence type="ECO:0000256" key="12">
    <source>
        <dbReference type="SAM" id="MobiDB-lite"/>
    </source>
</evidence>
<feature type="region of interest" description="Disordered" evidence="12">
    <location>
        <begin position="178"/>
        <end position="202"/>
    </location>
</feature>
<dbReference type="Pfam" id="PF03404">
    <property type="entry name" value="Mo-co_dimer"/>
    <property type="match status" value="1"/>
</dbReference>
<dbReference type="PANTHER" id="PTHR19372:SF7">
    <property type="entry name" value="SULFITE OXIDASE, MITOCHONDRIAL"/>
    <property type="match status" value="1"/>
</dbReference>
<evidence type="ECO:0000256" key="6">
    <source>
        <dbReference type="ARBA" id="ARBA00022505"/>
    </source>
</evidence>
<dbReference type="InterPro" id="IPR036400">
    <property type="entry name" value="Cyt_B5-like_heme/steroid_sf"/>
</dbReference>
<evidence type="ECO:0000256" key="3">
    <source>
        <dbReference type="ARBA" id="ARBA00004971"/>
    </source>
</evidence>
<evidence type="ECO:0000256" key="8">
    <source>
        <dbReference type="ARBA" id="ARBA00022723"/>
    </source>
</evidence>
<dbReference type="EMBL" id="LR900730">
    <property type="protein sequence ID" value="CAD7246705.1"/>
    <property type="molecule type" value="Genomic_DNA"/>
</dbReference>
<evidence type="ECO:0000256" key="10">
    <source>
        <dbReference type="ARBA" id="ARBA00023004"/>
    </source>
</evidence>
<comment type="cofactor">
    <cofactor evidence="1">
        <name>Mo-molybdopterin</name>
        <dbReference type="ChEBI" id="CHEBI:71302"/>
    </cofactor>
</comment>
<dbReference type="SUPFAM" id="SSF56524">
    <property type="entry name" value="Oxidoreductase molybdopterin-binding domain"/>
    <property type="match status" value="1"/>
</dbReference>
<dbReference type="SUPFAM" id="SSF81296">
    <property type="entry name" value="E set domains"/>
    <property type="match status" value="1"/>
</dbReference>
<keyword evidence="15" id="KW-1185">Reference proteome</keyword>
<dbReference type="InterPro" id="IPR008335">
    <property type="entry name" value="Mopterin_OxRdtase_euk"/>
</dbReference>
<dbReference type="GO" id="GO:0020037">
    <property type="term" value="F:heme binding"/>
    <property type="evidence" value="ECO:0007669"/>
    <property type="project" value="InterPro"/>
</dbReference>
<dbReference type="InterPro" id="IPR000572">
    <property type="entry name" value="OxRdtase_Mopterin-bd_dom"/>
</dbReference>
<dbReference type="Gene3D" id="3.90.420.10">
    <property type="entry name" value="Oxidoreductase, molybdopterin-binding domain"/>
    <property type="match status" value="2"/>
</dbReference>
<dbReference type="InterPro" id="IPR022407">
    <property type="entry name" value="OxRdtase_Mopterin_BS"/>
</dbReference>
<organism evidence="14">
    <name type="scientific">Darwinula stevensoni</name>
    <dbReference type="NCBI Taxonomy" id="69355"/>
    <lineage>
        <taxon>Eukaryota</taxon>
        <taxon>Metazoa</taxon>
        <taxon>Ecdysozoa</taxon>
        <taxon>Arthropoda</taxon>
        <taxon>Crustacea</taxon>
        <taxon>Oligostraca</taxon>
        <taxon>Ostracoda</taxon>
        <taxon>Podocopa</taxon>
        <taxon>Podocopida</taxon>
        <taxon>Darwinulocopina</taxon>
        <taxon>Darwinuloidea</taxon>
        <taxon>Darwinulidae</taxon>
        <taxon>Darwinula</taxon>
    </lineage>
</organism>
<keyword evidence="7" id="KW-0349">Heme</keyword>
<evidence type="ECO:0000256" key="11">
    <source>
        <dbReference type="ARBA" id="ARBA00070338"/>
    </source>
</evidence>
<keyword evidence="10" id="KW-0408">Iron</keyword>
<dbReference type="GO" id="GO:0006790">
    <property type="term" value="P:sulfur compound metabolic process"/>
    <property type="evidence" value="ECO:0007669"/>
    <property type="project" value="UniProtKB-UniPathway"/>
</dbReference>
<dbReference type="InterPro" id="IPR036374">
    <property type="entry name" value="OxRdtase_Mopterin-bd_sf"/>
</dbReference>
<dbReference type="FunFam" id="3.10.120.10:FF:000007">
    <property type="entry name" value="Sulfite oxidase, mitochondrial"/>
    <property type="match status" value="1"/>
</dbReference>
<feature type="domain" description="Cytochrome b5 heme-binding" evidence="13">
    <location>
        <begin position="96"/>
        <end position="173"/>
    </location>
</feature>
<dbReference type="GO" id="GO:0043546">
    <property type="term" value="F:molybdopterin cofactor binding"/>
    <property type="evidence" value="ECO:0007669"/>
    <property type="project" value="InterPro"/>
</dbReference>
<dbReference type="FunFam" id="2.60.40.650:FF:000002">
    <property type="entry name" value="sulfite oxidase"/>
    <property type="match status" value="1"/>
</dbReference>
<dbReference type="Pfam" id="PF00173">
    <property type="entry name" value="Cyt-b5"/>
    <property type="match status" value="1"/>
</dbReference>
<sequence length="516" mass="57252">MASAIGRASLKTWLISRHVDSAAKSLTSYIIHDTQFRKSSSGSYSDEGKSTSSWTLGRLTVAGGVAAGFGLLYGWSREHEGVQAATVEEGVFVKGLPNYSLDEVSKHSTESSAWMTYKRGVYDVTEFIKHHPGGKTIMLGVGGAADPFWHLYAVHKEPHVLKLLSQYRIGNLEEDDVEHQTKNMDDPYANEPKRHPALKPTSQKPFNAEPPAALLVANFHTPNELFYVRNHLPVPEVDEKDYSLTLEGEGVKTLTLTLDELKKKFPKYKLSAAIQCAGNRRSELSKFEGLDLDATGSPYGASVPAERALDPKSEVLLAYEMNGEPLSRDHGFPVRVIIPGVVGARSVKWLSNIILSKEESTSHWQQNDYKGFCPSVDWDTVDFKSAPAIQELPVMSLICEPGNGWRVKAKDGKIAVKGYAWSGGGRKIVRVDVTGDQGKTWHVAKLQQEDKKHGRHWAWTLWTVEIPVDPKGKQTEIWAKAVDSSYNTQPESSAHIWNLRGVLSNAYHKVIVNLIQ</sequence>
<evidence type="ECO:0000256" key="9">
    <source>
        <dbReference type="ARBA" id="ARBA00023002"/>
    </source>
</evidence>
<dbReference type="Pfam" id="PF00174">
    <property type="entry name" value="Oxidored_molyb"/>
    <property type="match status" value="1"/>
</dbReference>
<evidence type="ECO:0000313" key="14">
    <source>
        <dbReference type="EMBL" id="CAD7246705.1"/>
    </source>
</evidence>
<dbReference type="GO" id="GO:0005739">
    <property type="term" value="C:mitochondrion"/>
    <property type="evidence" value="ECO:0007669"/>
    <property type="project" value="TreeGrafter"/>
</dbReference>
<dbReference type="GO" id="GO:0030151">
    <property type="term" value="F:molybdenum ion binding"/>
    <property type="evidence" value="ECO:0007669"/>
    <property type="project" value="InterPro"/>
</dbReference>
<dbReference type="OrthoDB" id="10051395at2759"/>
<dbReference type="UniPathway" id="UPA00096"/>
<evidence type="ECO:0000256" key="4">
    <source>
        <dbReference type="ARBA" id="ARBA00011738"/>
    </source>
</evidence>
<proteinExistence type="predicted"/>
<dbReference type="PROSITE" id="PS00559">
    <property type="entry name" value="MOLYBDOPTERIN_EUK"/>
    <property type="match status" value="1"/>
</dbReference>
<evidence type="ECO:0000256" key="7">
    <source>
        <dbReference type="ARBA" id="ARBA00022617"/>
    </source>
</evidence>
<dbReference type="CDD" id="cd02111">
    <property type="entry name" value="eukary_SO_Moco"/>
    <property type="match status" value="1"/>
</dbReference>
<dbReference type="AlphaFoldDB" id="A0A7R8XIL8"/>
<dbReference type="Gene3D" id="2.60.40.650">
    <property type="match status" value="1"/>
</dbReference>
<evidence type="ECO:0000256" key="5">
    <source>
        <dbReference type="ARBA" id="ARBA00012505"/>
    </source>
</evidence>
<dbReference type="PRINTS" id="PR00407">
    <property type="entry name" value="EUMOPTERIN"/>
</dbReference>
<comment type="pathway">
    <text evidence="2">Sulfur metabolism.</text>
</comment>
<dbReference type="PROSITE" id="PS00191">
    <property type="entry name" value="CYTOCHROME_B5_1"/>
    <property type="match status" value="1"/>
</dbReference>
<dbReference type="EC" id="1.8.3.1" evidence="5"/>
<keyword evidence="9" id="KW-0560">Oxidoreductase</keyword>
<dbReference type="InterPro" id="IPR005066">
    <property type="entry name" value="MoCF_OxRdtse_dimer"/>
</dbReference>
<dbReference type="Gene3D" id="3.10.120.10">
    <property type="entry name" value="Cytochrome b5-like heme/steroid binding domain"/>
    <property type="match status" value="1"/>
</dbReference>
<reference evidence="14" key="1">
    <citation type="submission" date="2020-11" db="EMBL/GenBank/DDBJ databases">
        <authorList>
            <person name="Tran Van P."/>
        </authorList>
    </citation>
    <scope>NUCLEOTIDE SEQUENCE</scope>
</reference>
<dbReference type="InterPro" id="IPR001199">
    <property type="entry name" value="Cyt_B5-like_heme/steroid-bd"/>
</dbReference>
<dbReference type="PRINTS" id="PR00363">
    <property type="entry name" value="CYTOCHROMEB5"/>
</dbReference>
<dbReference type="SUPFAM" id="SSF55856">
    <property type="entry name" value="Cytochrome b5-like heme/steroid binding domain"/>
    <property type="match status" value="1"/>
</dbReference>
<dbReference type="SMART" id="SM01117">
    <property type="entry name" value="Cyt-b5"/>
    <property type="match status" value="1"/>
</dbReference>
<dbReference type="PROSITE" id="PS50255">
    <property type="entry name" value="CYTOCHROME_B5_2"/>
    <property type="match status" value="1"/>
</dbReference>
<keyword evidence="6" id="KW-0500">Molybdenum</keyword>
<dbReference type="InterPro" id="IPR018506">
    <property type="entry name" value="Cyt_B5_heme-BS"/>
</dbReference>
<evidence type="ECO:0000256" key="1">
    <source>
        <dbReference type="ARBA" id="ARBA00001924"/>
    </source>
</evidence>
<keyword evidence="8" id="KW-0479">Metal-binding</keyword>
<evidence type="ECO:0000256" key="2">
    <source>
        <dbReference type="ARBA" id="ARBA00004678"/>
    </source>
</evidence>
<dbReference type="EMBL" id="CAJPEV010001213">
    <property type="protein sequence ID" value="CAG0891391.1"/>
    <property type="molecule type" value="Genomic_DNA"/>
</dbReference>
<accession>A0A7R8XIL8</accession>
<dbReference type="GO" id="GO:0008482">
    <property type="term" value="F:sulfite oxidase activity"/>
    <property type="evidence" value="ECO:0007669"/>
    <property type="project" value="UniProtKB-EC"/>
</dbReference>
<gene>
    <name evidence="14" type="ORF">DSTB1V02_LOCUS6551</name>
</gene>
<name>A0A7R8XIL8_9CRUS</name>
<evidence type="ECO:0000259" key="13">
    <source>
        <dbReference type="PROSITE" id="PS50255"/>
    </source>
</evidence>
<dbReference type="InterPro" id="IPR014756">
    <property type="entry name" value="Ig_E-set"/>
</dbReference>